<gene>
    <name evidence="2" type="ORF">METZ01_LOCUS156143</name>
</gene>
<dbReference type="Gene3D" id="3.90.25.10">
    <property type="entry name" value="UDP-galactose 4-epimerase, domain 1"/>
    <property type="match status" value="1"/>
</dbReference>
<evidence type="ECO:0000259" key="1">
    <source>
        <dbReference type="Pfam" id="PF16363"/>
    </source>
</evidence>
<feature type="domain" description="NAD(P)-binding" evidence="1">
    <location>
        <begin position="2"/>
        <end position="318"/>
    </location>
</feature>
<dbReference type="NCBIfam" id="TIGR02622">
    <property type="entry name" value="CDP_4_6_dhtase"/>
    <property type="match status" value="1"/>
</dbReference>
<dbReference type="EMBL" id="UINC01026224">
    <property type="protein sequence ID" value="SVB03289.1"/>
    <property type="molecule type" value="Genomic_DNA"/>
</dbReference>
<accession>A0A382APF2</accession>
<name>A0A382APF2_9ZZZZ</name>
<dbReference type="InterPro" id="IPR013445">
    <property type="entry name" value="CDP_4_6_deHydtase"/>
</dbReference>
<dbReference type="InterPro" id="IPR036291">
    <property type="entry name" value="NAD(P)-bd_dom_sf"/>
</dbReference>
<dbReference type="InterPro" id="IPR016040">
    <property type="entry name" value="NAD(P)-bd_dom"/>
</dbReference>
<dbReference type="InterPro" id="IPR050177">
    <property type="entry name" value="Lipid_A_modif_metabolic_enz"/>
</dbReference>
<dbReference type="AlphaFoldDB" id="A0A382APF2"/>
<sequence>VLVTGHTGFKGAWLSLWLAEMGAEVHGFSLDPPEGQTVFHAADVVSSLASDTRADLRDQSAVEVALEFAAPEIVFHLAAQPLVSMGYQSPSATWMTNVQGSVHLLESVRRQPSVCAVVVVTTDKVYEELGQGAAHSESDRLGGHDPYSSSKAAVELLVDSYRKSFWNSVGGADVRLATARAGNVIGGGDWGIDRLVPDCLRAFEDCRPALLRSPRSVRPWQHVLDPLCGYLLLAERLTGDTGHDVATSWNFGPDGSGEATTEEVARMVAAAWDHHVEISEDPCSQQMHETKTLRLDSARARNLLGWSPRWGLTEAVSRTVDWHVRLSDGTDLQELCISQIADYLGAS</sequence>
<dbReference type="Gene3D" id="3.40.50.720">
    <property type="entry name" value="NAD(P)-binding Rossmann-like Domain"/>
    <property type="match status" value="1"/>
</dbReference>
<dbReference type="SUPFAM" id="SSF51735">
    <property type="entry name" value="NAD(P)-binding Rossmann-fold domains"/>
    <property type="match status" value="1"/>
</dbReference>
<feature type="non-terminal residue" evidence="2">
    <location>
        <position position="1"/>
    </location>
</feature>
<evidence type="ECO:0000313" key="2">
    <source>
        <dbReference type="EMBL" id="SVB03289.1"/>
    </source>
</evidence>
<dbReference type="InterPro" id="IPR020904">
    <property type="entry name" value="Sc_DH/Rdtase_CS"/>
</dbReference>
<proteinExistence type="predicted"/>
<dbReference type="PANTHER" id="PTHR43245">
    <property type="entry name" value="BIFUNCTIONAL POLYMYXIN RESISTANCE PROTEIN ARNA"/>
    <property type="match status" value="1"/>
</dbReference>
<organism evidence="2">
    <name type="scientific">marine metagenome</name>
    <dbReference type="NCBI Taxonomy" id="408172"/>
    <lineage>
        <taxon>unclassified sequences</taxon>
        <taxon>metagenomes</taxon>
        <taxon>ecological metagenomes</taxon>
    </lineage>
</organism>
<protein>
    <recommendedName>
        <fullName evidence="1">NAD(P)-binding domain-containing protein</fullName>
    </recommendedName>
</protein>
<dbReference type="PANTHER" id="PTHR43245:SF10">
    <property type="entry name" value="SUGAR DEHYDRATASE_EPIMERASE YFNG-RELATED"/>
    <property type="match status" value="1"/>
</dbReference>
<dbReference type="Pfam" id="PF16363">
    <property type="entry name" value="GDP_Man_Dehyd"/>
    <property type="match status" value="1"/>
</dbReference>
<reference evidence="2" key="1">
    <citation type="submission" date="2018-05" db="EMBL/GenBank/DDBJ databases">
        <authorList>
            <person name="Lanie J.A."/>
            <person name="Ng W.-L."/>
            <person name="Kazmierczak K.M."/>
            <person name="Andrzejewski T.M."/>
            <person name="Davidsen T.M."/>
            <person name="Wayne K.J."/>
            <person name="Tettelin H."/>
            <person name="Glass J.I."/>
            <person name="Rusch D."/>
            <person name="Podicherti R."/>
            <person name="Tsui H.-C.T."/>
            <person name="Winkler M.E."/>
        </authorList>
    </citation>
    <scope>NUCLEOTIDE SEQUENCE</scope>
</reference>
<dbReference type="PROSITE" id="PS00061">
    <property type="entry name" value="ADH_SHORT"/>
    <property type="match status" value="1"/>
</dbReference>